<protein>
    <submittedName>
        <fullName evidence="1">Uncharacterized protein</fullName>
    </submittedName>
</protein>
<organism evidence="1 2">
    <name type="scientific">Oceanimonas doudoroffii</name>
    <dbReference type="NCBI Taxonomy" id="84158"/>
    <lineage>
        <taxon>Bacteria</taxon>
        <taxon>Pseudomonadati</taxon>
        <taxon>Pseudomonadota</taxon>
        <taxon>Gammaproteobacteria</taxon>
        <taxon>Aeromonadales</taxon>
        <taxon>Aeromonadaceae</taxon>
        <taxon>Oceanimonas</taxon>
    </lineage>
</organism>
<dbReference type="Proteomes" id="UP000242757">
    <property type="component" value="Unassembled WGS sequence"/>
</dbReference>
<evidence type="ECO:0000313" key="2">
    <source>
        <dbReference type="Proteomes" id="UP000242757"/>
    </source>
</evidence>
<dbReference type="AlphaFoldDB" id="A0A233RFI2"/>
<proteinExistence type="predicted"/>
<sequence length="78" mass="8387">MGVTKKRGVRTVFVMPVKTGIQNMVHWPELSGLSAEPHWTPAFAGATRESAGMTFLRRGDVFNYAPVAFSHSAPIGAG</sequence>
<dbReference type="EMBL" id="NBIM01000001">
    <property type="protein sequence ID" value="OXY82143.1"/>
    <property type="molecule type" value="Genomic_DNA"/>
</dbReference>
<keyword evidence="2" id="KW-1185">Reference proteome</keyword>
<name>A0A233RFI2_9GAMM</name>
<evidence type="ECO:0000313" key="1">
    <source>
        <dbReference type="EMBL" id="OXY82143.1"/>
    </source>
</evidence>
<reference evidence="1 2" key="1">
    <citation type="submission" date="2017-08" db="EMBL/GenBank/DDBJ databases">
        <title>A Genome Sequence of Oceanimonas doudoroffii ATCC 27123T.</title>
        <authorList>
            <person name="Brennan M.A."/>
            <person name="Maclea K.S."/>
            <person name="Mcclelland W.D."/>
            <person name="Trachtenberg A.M."/>
        </authorList>
    </citation>
    <scope>NUCLEOTIDE SEQUENCE [LARGE SCALE GENOMIC DNA]</scope>
    <source>
        <strain evidence="1 2">ATCC 27123</strain>
    </source>
</reference>
<comment type="caution">
    <text evidence="1">The sequence shown here is derived from an EMBL/GenBank/DDBJ whole genome shotgun (WGS) entry which is preliminary data.</text>
</comment>
<gene>
    <name evidence="1" type="ORF">B6S08_00980</name>
</gene>
<accession>A0A233RFI2</accession>